<keyword evidence="2" id="KW-1185">Reference proteome</keyword>
<organism evidence="1 2">
    <name type="scientific">Pochonia chlamydosporia 170</name>
    <dbReference type="NCBI Taxonomy" id="1380566"/>
    <lineage>
        <taxon>Eukaryota</taxon>
        <taxon>Fungi</taxon>
        <taxon>Dikarya</taxon>
        <taxon>Ascomycota</taxon>
        <taxon>Pezizomycotina</taxon>
        <taxon>Sordariomycetes</taxon>
        <taxon>Hypocreomycetidae</taxon>
        <taxon>Hypocreales</taxon>
        <taxon>Clavicipitaceae</taxon>
        <taxon>Pochonia</taxon>
    </lineage>
</organism>
<evidence type="ECO:0000313" key="1">
    <source>
        <dbReference type="EMBL" id="OWT42788.1"/>
    </source>
</evidence>
<protein>
    <submittedName>
        <fullName evidence="1">Uncharacterized protein</fullName>
    </submittedName>
</protein>
<name>A0A219APQ1_METCM</name>
<evidence type="ECO:0000313" key="2">
    <source>
        <dbReference type="Proteomes" id="UP000078397"/>
    </source>
</evidence>
<reference evidence="1 2" key="1">
    <citation type="journal article" date="2016" name="PLoS Pathog.">
        <title>Biosynthesis of antibiotic leucinostatins in bio-control fungus Purpureocillium lilacinum and their inhibition on phytophthora revealed by genome mining.</title>
        <authorList>
            <person name="Wang G."/>
            <person name="Liu Z."/>
            <person name="Lin R."/>
            <person name="Li E."/>
            <person name="Mao Z."/>
            <person name="Ling J."/>
            <person name="Yang Y."/>
            <person name="Yin W.B."/>
            <person name="Xie B."/>
        </authorList>
    </citation>
    <scope>NUCLEOTIDE SEQUENCE [LARGE SCALE GENOMIC DNA]</scope>
    <source>
        <strain evidence="1">170</strain>
    </source>
</reference>
<dbReference type="RefSeq" id="XP_022285263.1">
    <property type="nucleotide sequence ID" value="XM_022429703.1"/>
</dbReference>
<dbReference type="KEGG" id="pchm:VFPPC_18043"/>
<gene>
    <name evidence="1" type="ORF">VFPPC_18043</name>
</gene>
<dbReference type="EMBL" id="LSBJ02000006">
    <property type="protein sequence ID" value="OWT42788.1"/>
    <property type="molecule type" value="Genomic_DNA"/>
</dbReference>
<dbReference type="AlphaFoldDB" id="A0A219APQ1"/>
<dbReference type="GeneID" id="33936917"/>
<comment type="caution">
    <text evidence="1">The sequence shown here is derived from an EMBL/GenBank/DDBJ whole genome shotgun (WGS) entry which is preliminary data.</text>
</comment>
<dbReference type="Proteomes" id="UP000078397">
    <property type="component" value="Unassembled WGS sequence"/>
</dbReference>
<accession>A0A219APQ1</accession>
<proteinExistence type="predicted"/>
<sequence>MRKQINESCGTYADSEQLAECRYGRGLAPTCPRATSTSQWRCEISILAQHVLEEPTMTATRSTG</sequence>